<dbReference type="InterPro" id="IPR013083">
    <property type="entry name" value="Znf_RING/FYVE/PHD"/>
</dbReference>
<dbReference type="SUPFAM" id="SSF57850">
    <property type="entry name" value="RING/U-box"/>
    <property type="match status" value="1"/>
</dbReference>
<accession>A0A6A5X049</accession>
<dbReference type="GO" id="GO:0008270">
    <property type="term" value="F:zinc ion binding"/>
    <property type="evidence" value="ECO:0007669"/>
    <property type="project" value="UniProtKB-KW"/>
</dbReference>
<feature type="compositionally biased region" description="Low complexity" evidence="9">
    <location>
        <begin position="374"/>
        <end position="401"/>
    </location>
</feature>
<dbReference type="EC" id="2.3.2.27" evidence="2"/>
<organism evidence="11 12">
    <name type="scientific">Amniculicola lignicola CBS 123094</name>
    <dbReference type="NCBI Taxonomy" id="1392246"/>
    <lineage>
        <taxon>Eukaryota</taxon>
        <taxon>Fungi</taxon>
        <taxon>Dikarya</taxon>
        <taxon>Ascomycota</taxon>
        <taxon>Pezizomycotina</taxon>
        <taxon>Dothideomycetes</taxon>
        <taxon>Pleosporomycetidae</taxon>
        <taxon>Pleosporales</taxon>
        <taxon>Amniculicolaceae</taxon>
        <taxon>Amniculicola</taxon>
    </lineage>
</organism>
<dbReference type="GO" id="GO:0016567">
    <property type="term" value="P:protein ubiquitination"/>
    <property type="evidence" value="ECO:0007669"/>
    <property type="project" value="UniProtKB-ARBA"/>
</dbReference>
<feature type="domain" description="RING-type" evidence="10">
    <location>
        <begin position="323"/>
        <end position="364"/>
    </location>
</feature>
<feature type="region of interest" description="Disordered" evidence="9">
    <location>
        <begin position="373"/>
        <end position="434"/>
    </location>
</feature>
<proteinExistence type="predicted"/>
<evidence type="ECO:0000313" key="12">
    <source>
        <dbReference type="Proteomes" id="UP000799779"/>
    </source>
</evidence>
<evidence type="ECO:0000256" key="2">
    <source>
        <dbReference type="ARBA" id="ARBA00012483"/>
    </source>
</evidence>
<evidence type="ECO:0000256" key="8">
    <source>
        <dbReference type="PROSITE-ProRule" id="PRU00175"/>
    </source>
</evidence>
<dbReference type="PANTHER" id="PTHR45969:SF69">
    <property type="entry name" value="FINGER DOMAIN PROTEIN, PUTATIVE (AFU_ORTHOLOGUE AFUA_3G12190)-RELATED"/>
    <property type="match status" value="1"/>
</dbReference>
<protein>
    <recommendedName>
        <fullName evidence="2">RING-type E3 ubiquitin transferase</fullName>
        <ecNumber evidence="2">2.3.2.27</ecNumber>
    </recommendedName>
</protein>
<dbReference type="SMART" id="SM00184">
    <property type="entry name" value="RING"/>
    <property type="match status" value="1"/>
</dbReference>
<keyword evidence="12" id="KW-1185">Reference proteome</keyword>
<keyword evidence="5 8" id="KW-0863">Zinc-finger</keyword>
<evidence type="ECO:0000259" key="10">
    <source>
        <dbReference type="PROSITE" id="PS50089"/>
    </source>
</evidence>
<evidence type="ECO:0000256" key="7">
    <source>
        <dbReference type="ARBA" id="ARBA00022833"/>
    </source>
</evidence>
<keyword evidence="4" id="KW-0479">Metal-binding</keyword>
<dbReference type="OrthoDB" id="8062037at2759"/>
<evidence type="ECO:0000256" key="1">
    <source>
        <dbReference type="ARBA" id="ARBA00000900"/>
    </source>
</evidence>
<dbReference type="GO" id="GO:0061630">
    <property type="term" value="F:ubiquitin protein ligase activity"/>
    <property type="evidence" value="ECO:0007669"/>
    <property type="project" value="UniProtKB-EC"/>
</dbReference>
<dbReference type="Pfam" id="PF13639">
    <property type="entry name" value="zf-RING_2"/>
    <property type="match status" value="1"/>
</dbReference>
<dbReference type="AlphaFoldDB" id="A0A6A5X049"/>
<keyword evidence="3" id="KW-0808">Transferase</keyword>
<dbReference type="InterPro" id="IPR001841">
    <property type="entry name" value="Znf_RING"/>
</dbReference>
<reference evidence="11" key="1">
    <citation type="journal article" date="2020" name="Stud. Mycol.">
        <title>101 Dothideomycetes genomes: a test case for predicting lifestyles and emergence of pathogens.</title>
        <authorList>
            <person name="Haridas S."/>
            <person name="Albert R."/>
            <person name="Binder M."/>
            <person name="Bloem J."/>
            <person name="Labutti K."/>
            <person name="Salamov A."/>
            <person name="Andreopoulos B."/>
            <person name="Baker S."/>
            <person name="Barry K."/>
            <person name="Bills G."/>
            <person name="Bluhm B."/>
            <person name="Cannon C."/>
            <person name="Castanera R."/>
            <person name="Culley D."/>
            <person name="Daum C."/>
            <person name="Ezra D."/>
            <person name="Gonzalez J."/>
            <person name="Henrissat B."/>
            <person name="Kuo A."/>
            <person name="Liang C."/>
            <person name="Lipzen A."/>
            <person name="Lutzoni F."/>
            <person name="Magnuson J."/>
            <person name="Mondo S."/>
            <person name="Nolan M."/>
            <person name="Ohm R."/>
            <person name="Pangilinan J."/>
            <person name="Park H.-J."/>
            <person name="Ramirez L."/>
            <person name="Alfaro M."/>
            <person name="Sun H."/>
            <person name="Tritt A."/>
            <person name="Yoshinaga Y."/>
            <person name="Zwiers L.-H."/>
            <person name="Turgeon B."/>
            <person name="Goodwin S."/>
            <person name="Spatafora J."/>
            <person name="Crous P."/>
            <person name="Grigoriev I."/>
        </authorList>
    </citation>
    <scope>NUCLEOTIDE SEQUENCE</scope>
    <source>
        <strain evidence="11">CBS 123094</strain>
    </source>
</reference>
<dbReference type="EMBL" id="ML977566">
    <property type="protein sequence ID" value="KAF2004695.1"/>
    <property type="molecule type" value="Genomic_DNA"/>
</dbReference>
<sequence>MEQSRAHSQPPPRVPAAQTPARRDTMFCHKCQDEWYRDEHGLTCPACGSDFTEIVEEDNDPRDVHIHDHSDDTESMPDLEEAPAHLNPFAHHNPWRDAGHDADDPEETDISQLRYQQVAPGRFTVTGTVYRTMSPSGAGRGNPNVGGFASMLNNIIGAQIGQMHTVPPQNDEAERQQSGSGTTPAGHRFHYQANARLFPRDANHAGPQIEPVDEMSNVLAGLMAAFGEPPGGPRAAQNHDPYAPPAHPLNPLLAMLTGFMPGGNAAAGDFVYSQEALDRVISQLMEQTSTSNAPGPAPQSDIDALPRKHVSMDMLGPEGRAECSICMDEVNIGEEVTELPCHHWFHHGCVAMWLAEHDTCPHCRQGISEHSENAGGTTAGGAATASHGAATATQNPQNANTGSRSMPGAFDVEGDGSLDHPFVVPSASPEQRRG</sequence>
<dbReference type="PROSITE" id="PS50089">
    <property type="entry name" value="ZF_RING_2"/>
    <property type="match status" value="1"/>
</dbReference>
<dbReference type="PANTHER" id="PTHR45969">
    <property type="entry name" value="RING ZINC FINGER PROTEIN-RELATED"/>
    <property type="match status" value="1"/>
</dbReference>
<dbReference type="Proteomes" id="UP000799779">
    <property type="component" value="Unassembled WGS sequence"/>
</dbReference>
<evidence type="ECO:0000256" key="5">
    <source>
        <dbReference type="ARBA" id="ARBA00022771"/>
    </source>
</evidence>
<evidence type="ECO:0000256" key="6">
    <source>
        <dbReference type="ARBA" id="ARBA00022786"/>
    </source>
</evidence>
<comment type="catalytic activity">
    <reaction evidence="1">
        <text>S-ubiquitinyl-[E2 ubiquitin-conjugating enzyme]-L-cysteine + [acceptor protein]-L-lysine = [E2 ubiquitin-conjugating enzyme]-L-cysteine + N(6)-ubiquitinyl-[acceptor protein]-L-lysine.</text>
        <dbReference type="EC" id="2.3.2.27"/>
    </reaction>
</comment>
<name>A0A6A5X049_9PLEO</name>
<dbReference type="FunFam" id="3.30.40.10:FF:000127">
    <property type="entry name" value="E3 ubiquitin-protein ligase RNF181"/>
    <property type="match status" value="1"/>
</dbReference>
<gene>
    <name evidence="11" type="ORF">P154DRAFT_36530</name>
</gene>
<evidence type="ECO:0000256" key="4">
    <source>
        <dbReference type="ARBA" id="ARBA00022723"/>
    </source>
</evidence>
<evidence type="ECO:0000313" key="11">
    <source>
        <dbReference type="EMBL" id="KAF2004695.1"/>
    </source>
</evidence>
<evidence type="ECO:0000256" key="3">
    <source>
        <dbReference type="ARBA" id="ARBA00022679"/>
    </source>
</evidence>
<keyword evidence="7" id="KW-0862">Zinc</keyword>
<feature type="region of interest" description="Disordered" evidence="9">
    <location>
        <begin position="1"/>
        <end position="24"/>
    </location>
</feature>
<dbReference type="Gene3D" id="3.30.40.10">
    <property type="entry name" value="Zinc/RING finger domain, C3HC4 (zinc finger)"/>
    <property type="match status" value="1"/>
</dbReference>
<keyword evidence="6" id="KW-0833">Ubl conjugation pathway</keyword>
<evidence type="ECO:0000256" key="9">
    <source>
        <dbReference type="SAM" id="MobiDB-lite"/>
    </source>
</evidence>